<evidence type="ECO:0000313" key="1">
    <source>
        <dbReference type="EMBL" id="OPX42192.1"/>
    </source>
</evidence>
<organism evidence="1 2">
    <name type="scientific">Ruminiclostridium hungatei</name>
    <name type="common">Clostridium hungatei</name>
    <dbReference type="NCBI Taxonomy" id="48256"/>
    <lineage>
        <taxon>Bacteria</taxon>
        <taxon>Bacillati</taxon>
        <taxon>Bacillota</taxon>
        <taxon>Clostridia</taxon>
        <taxon>Eubacteriales</taxon>
        <taxon>Oscillospiraceae</taxon>
        <taxon>Ruminiclostridium</taxon>
    </lineage>
</organism>
<name>A0A1V4SE40_RUMHU</name>
<dbReference type="AlphaFoldDB" id="A0A1V4SE40"/>
<dbReference type="Proteomes" id="UP000191554">
    <property type="component" value="Unassembled WGS sequence"/>
</dbReference>
<reference evidence="1 2" key="1">
    <citation type="submission" date="2017-03" db="EMBL/GenBank/DDBJ databases">
        <title>Genome sequence of Clostridium hungatei DSM 14427.</title>
        <authorList>
            <person name="Poehlein A."/>
            <person name="Daniel R."/>
        </authorList>
    </citation>
    <scope>NUCLEOTIDE SEQUENCE [LARGE SCALE GENOMIC DNA]</scope>
    <source>
        <strain evidence="1 2">DSM 14427</strain>
    </source>
</reference>
<gene>
    <name evidence="1" type="ORF">CLHUN_39790</name>
</gene>
<evidence type="ECO:0000313" key="2">
    <source>
        <dbReference type="Proteomes" id="UP000191554"/>
    </source>
</evidence>
<accession>A0A1V4SE40</accession>
<comment type="caution">
    <text evidence="1">The sequence shown here is derived from an EMBL/GenBank/DDBJ whole genome shotgun (WGS) entry which is preliminary data.</text>
</comment>
<sequence>MKKIVIISGFILMFLAGFMILYSANYKVDTSNMEKQLLLFQNKYEKTVEKINTIDECNIDNKKFVLLSQDNNLAYAELKRGINDKYKIISVTDGFNSLRYEVIETKKGKYLLLAGSNPDFAIDYITARVNIEEYKIPIQKEPKFITFCRITSWASKSEDPSEVRLFNRNDQEIVVN</sequence>
<dbReference type="OrthoDB" id="1739971at2"/>
<dbReference type="RefSeq" id="WP_080066439.1">
    <property type="nucleotide sequence ID" value="NZ_MZGX01000033.1"/>
</dbReference>
<dbReference type="EMBL" id="MZGX01000033">
    <property type="protein sequence ID" value="OPX42192.1"/>
    <property type="molecule type" value="Genomic_DNA"/>
</dbReference>
<keyword evidence="2" id="KW-1185">Reference proteome</keyword>
<proteinExistence type="predicted"/>
<protein>
    <submittedName>
        <fullName evidence="1">Uncharacterized protein</fullName>
    </submittedName>
</protein>